<protein>
    <submittedName>
        <fullName evidence="7">Glycosyltransferase family 2 protein</fullName>
    </submittedName>
</protein>
<evidence type="ECO:0000313" key="7">
    <source>
        <dbReference type="EMBL" id="QNE89406.1"/>
    </source>
</evidence>
<dbReference type="Proteomes" id="UP000515743">
    <property type="component" value="Chromosome"/>
</dbReference>
<evidence type="ECO:0000259" key="6">
    <source>
        <dbReference type="Pfam" id="PF00535"/>
    </source>
</evidence>
<name>A0A7G7CP90_9CORY</name>
<dbReference type="PANTHER" id="PTHR43630">
    <property type="entry name" value="POLY-BETA-1,6-N-ACETYL-D-GLUCOSAMINE SYNTHASE"/>
    <property type="match status" value="1"/>
</dbReference>
<gene>
    <name evidence="7" type="ORF">H0194_10300</name>
</gene>
<organism evidence="7 8">
    <name type="scientific">Corynebacterium incognita</name>
    <dbReference type="NCBI Taxonomy" id="2754725"/>
    <lineage>
        <taxon>Bacteria</taxon>
        <taxon>Bacillati</taxon>
        <taxon>Actinomycetota</taxon>
        <taxon>Actinomycetes</taxon>
        <taxon>Mycobacteriales</taxon>
        <taxon>Corynebacteriaceae</taxon>
        <taxon>Corynebacterium</taxon>
    </lineage>
</organism>
<evidence type="ECO:0000256" key="4">
    <source>
        <dbReference type="SAM" id="MobiDB-lite"/>
    </source>
</evidence>
<evidence type="ECO:0000256" key="5">
    <source>
        <dbReference type="SAM" id="Phobius"/>
    </source>
</evidence>
<dbReference type="InterPro" id="IPR029044">
    <property type="entry name" value="Nucleotide-diphossugar_trans"/>
</dbReference>
<keyword evidence="2" id="KW-0328">Glycosyltransferase</keyword>
<reference evidence="7 8" key="1">
    <citation type="submission" date="2020-07" db="EMBL/GenBank/DDBJ databases">
        <title>Complete genome and description of Corynebacterium incognita strain Marseille-Q3630 sp. nov.</title>
        <authorList>
            <person name="Boxberger M."/>
        </authorList>
    </citation>
    <scope>NUCLEOTIDE SEQUENCE [LARGE SCALE GENOMIC DNA]</scope>
    <source>
        <strain evidence="7 8">Marseille-Q3630</strain>
    </source>
</reference>
<keyword evidence="8" id="KW-1185">Reference proteome</keyword>
<evidence type="ECO:0000256" key="1">
    <source>
        <dbReference type="ARBA" id="ARBA00006739"/>
    </source>
</evidence>
<dbReference type="KEGG" id="cik:H0194_10300"/>
<keyword evidence="5" id="KW-1133">Transmembrane helix</keyword>
<feature type="transmembrane region" description="Helical" evidence="5">
    <location>
        <begin position="374"/>
        <end position="394"/>
    </location>
</feature>
<feature type="transmembrane region" description="Helical" evidence="5">
    <location>
        <begin position="13"/>
        <end position="41"/>
    </location>
</feature>
<keyword evidence="5" id="KW-0812">Transmembrane</keyword>
<comment type="similarity">
    <text evidence="1">Belongs to the glycosyltransferase 2 family.</text>
</comment>
<sequence>MKSVYVLEPLVDAVALAAFVLFTITTGVFLFRIFFVPLAFVHQRIDLRRREEGDTGALADTPSISVVIPAYNEEATLESCVRSIASTDYPNIEILIVDDGSKDRTEEIGRALDADDPRVRYIRQVNGGKGSALNHGYRESTGEFLMFIDADSVFTNDTIPEMLRGFRHENVGAVCGDDRPVNLNRVLTRFLALITYVGTALVRRAFDVLGCVPVVSGNCGTFRREALDELTGSGPGPLREDTIGEDLEMTWRFHRHEWDVAFAPRAIVYAESPSTFKALWKQRVRWARGLLQSLGYHWRCALSPRYGAFMPFLIFTIFAMAILPPVQILSLLIVVGWGVWSAWQRYQETRNGGAPGNAGDGPSRWLDEILSWEVAWIILFGSGLVVSLVLLVIAMAMANSLRDLRFIWTIPIWPFYSTAMSLTMIRAWYLEIAKKPQVWNKPERTGVISHRDATALTPKTNAPQPAIAAASKPATKPGSTARPGTGNVSMAGDSQPAP</sequence>
<feature type="domain" description="Glycosyltransferase 2-like" evidence="6">
    <location>
        <begin position="65"/>
        <end position="230"/>
    </location>
</feature>
<keyword evidence="5" id="KW-0472">Membrane</keyword>
<feature type="transmembrane region" description="Helical" evidence="5">
    <location>
        <begin position="406"/>
        <end position="429"/>
    </location>
</feature>
<dbReference type="Gene3D" id="3.90.550.10">
    <property type="entry name" value="Spore Coat Polysaccharide Biosynthesis Protein SpsA, Chain A"/>
    <property type="match status" value="1"/>
</dbReference>
<feature type="transmembrane region" description="Helical" evidence="5">
    <location>
        <begin position="312"/>
        <end position="340"/>
    </location>
</feature>
<proteinExistence type="inferred from homology"/>
<dbReference type="InterPro" id="IPR001173">
    <property type="entry name" value="Glyco_trans_2-like"/>
</dbReference>
<dbReference type="SUPFAM" id="SSF53448">
    <property type="entry name" value="Nucleotide-diphospho-sugar transferases"/>
    <property type="match status" value="1"/>
</dbReference>
<evidence type="ECO:0000256" key="2">
    <source>
        <dbReference type="ARBA" id="ARBA00022676"/>
    </source>
</evidence>
<evidence type="ECO:0000256" key="3">
    <source>
        <dbReference type="ARBA" id="ARBA00022679"/>
    </source>
</evidence>
<dbReference type="GO" id="GO:0016757">
    <property type="term" value="F:glycosyltransferase activity"/>
    <property type="evidence" value="ECO:0007669"/>
    <property type="project" value="UniProtKB-KW"/>
</dbReference>
<accession>A0A7G7CP90</accession>
<dbReference type="Pfam" id="PF00535">
    <property type="entry name" value="Glycos_transf_2"/>
    <property type="match status" value="1"/>
</dbReference>
<dbReference type="PANTHER" id="PTHR43630:SF1">
    <property type="entry name" value="POLY-BETA-1,6-N-ACETYL-D-GLUCOSAMINE SYNTHASE"/>
    <property type="match status" value="1"/>
</dbReference>
<evidence type="ECO:0000313" key="8">
    <source>
        <dbReference type="Proteomes" id="UP000515743"/>
    </source>
</evidence>
<keyword evidence="3 7" id="KW-0808">Transferase</keyword>
<dbReference type="AlphaFoldDB" id="A0A7G7CP90"/>
<dbReference type="RefSeq" id="WP_185175780.1">
    <property type="nucleotide sequence ID" value="NZ_CP059404.1"/>
</dbReference>
<feature type="region of interest" description="Disordered" evidence="4">
    <location>
        <begin position="450"/>
        <end position="498"/>
    </location>
</feature>
<dbReference type="CDD" id="cd06423">
    <property type="entry name" value="CESA_like"/>
    <property type="match status" value="1"/>
</dbReference>
<dbReference type="EMBL" id="CP059404">
    <property type="protein sequence ID" value="QNE89406.1"/>
    <property type="molecule type" value="Genomic_DNA"/>
</dbReference>